<evidence type="ECO:0000259" key="1">
    <source>
        <dbReference type="Pfam" id="PF02806"/>
    </source>
</evidence>
<dbReference type="Gene3D" id="2.60.40.1180">
    <property type="entry name" value="Golgi alpha-mannosidase II"/>
    <property type="match status" value="1"/>
</dbReference>
<dbReference type="SUPFAM" id="SSF51011">
    <property type="entry name" value="Glycosyl hydrolase domain"/>
    <property type="match status" value="1"/>
</dbReference>
<feature type="domain" description="Alpha-amylase/branching enzyme C-terminal all beta" evidence="1">
    <location>
        <begin position="19"/>
        <end position="115"/>
    </location>
</feature>
<proteinExistence type="predicted"/>
<dbReference type="GO" id="GO:0043169">
    <property type="term" value="F:cation binding"/>
    <property type="evidence" value="ECO:0007669"/>
    <property type="project" value="InterPro"/>
</dbReference>
<comment type="caution">
    <text evidence="2">The sequence shown here is derived from an EMBL/GenBank/DDBJ whole genome shotgun (WGS) entry which is preliminary data.</text>
</comment>
<dbReference type="GO" id="GO:0005975">
    <property type="term" value="P:carbohydrate metabolic process"/>
    <property type="evidence" value="ECO:0007669"/>
    <property type="project" value="InterPro"/>
</dbReference>
<dbReference type="GO" id="GO:0003824">
    <property type="term" value="F:catalytic activity"/>
    <property type="evidence" value="ECO:0007669"/>
    <property type="project" value="InterPro"/>
</dbReference>
<dbReference type="EMBL" id="AJWY01011907">
    <property type="protein sequence ID" value="EKC51454.1"/>
    <property type="molecule type" value="Genomic_DNA"/>
</dbReference>
<feature type="non-terminal residue" evidence="2">
    <location>
        <position position="1"/>
    </location>
</feature>
<reference evidence="2" key="1">
    <citation type="journal article" date="2013" name="Environ. Microbiol.">
        <title>Microbiota from the distal guts of lean and obese adolescents exhibit partial functional redundancy besides clear differences in community structure.</title>
        <authorList>
            <person name="Ferrer M."/>
            <person name="Ruiz A."/>
            <person name="Lanza F."/>
            <person name="Haange S.B."/>
            <person name="Oberbach A."/>
            <person name="Till H."/>
            <person name="Bargiela R."/>
            <person name="Campoy C."/>
            <person name="Segura M.T."/>
            <person name="Richter M."/>
            <person name="von Bergen M."/>
            <person name="Seifert J."/>
            <person name="Suarez A."/>
        </authorList>
    </citation>
    <scope>NUCLEOTIDE SEQUENCE</scope>
</reference>
<dbReference type="InterPro" id="IPR006048">
    <property type="entry name" value="A-amylase/branching_C"/>
</dbReference>
<accession>K1S7P9</accession>
<organism evidence="2">
    <name type="scientific">human gut metagenome</name>
    <dbReference type="NCBI Taxonomy" id="408170"/>
    <lineage>
        <taxon>unclassified sequences</taxon>
        <taxon>metagenomes</taxon>
        <taxon>organismal metagenomes</taxon>
    </lineage>
</organism>
<gene>
    <name evidence="2" type="ORF">LEA_17389</name>
</gene>
<dbReference type="Pfam" id="PF02806">
    <property type="entry name" value="Alpha-amylase_C"/>
    <property type="match status" value="1"/>
</dbReference>
<dbReference type="FunFam" id="2.60.40.1180:FF:000002">
    <property type="entry name" value="1,4-alpha-glucan branching enzyme GlgB"/>
    <property type="match status" value="1"/>
</dbReference>
<sequence>YRSIRALWDIDDGWDGFTWLNVDDAERSAIAFLRTARNGRRLVCVCNFTPVRYDDFVIGLPRRGVLRELLSSDSEEFGGSGVHNAPEIRSENVPFGTLPCSARVTLPELAAVYFTFTTR</sequence>
<name>K1S7P9_9ZZZZ</name>
<dbReference type="AlphaFoldDB" id="K1S7P9"/>
<protein>
    <submittedName>
        <fullName evidence="2">1,4-alpha-glucan branching enzyme</fullName>
    </submittedName>
</protein>
<evidence type="ECO:0000313" key="2">
    <source>
        <dbReference type="EMBL" id="EKC51454.1"/>
    </source>
</evidence>
<dbReference type="InterPro" id="IPR013780">
    <property type="entry name" value="Glyco_hydro_b"/>
</dbReference>